<dbReference type="PANTHER" id="PTHR12271">
    <property type="entry name" value="POLY A POLYMERASE CID PAP -RELATED"/>
    <property type="match status" value="1"/>
</dbReference>
<dbReference type="GO" id="GO:1990817">
    <property type="term" value="F:poly(A) RNA polymerase activity"/>
    <property type="evidence" value="ECO:0007669"/>
    <property type="project" value="UniProtKB-ARBA"/>
</dbReference>
<evidence type="ECO:0000313" key="9">
    <source>
        <dbReference type="EMBL" id="KYN20185.1"/>
    </source>
</evidence>
<dbReference type="InterPro" id="IPR043519">
    <property type="entry name" value="NT_sf"/>
</dbReference>
<keyword evidence="5" id="KW-0460">Magnesium</keyword>
<dbReference type="GO" id="GO:0050265">
    <property type="term" value="F:RNA uridylyltransferase activity"/>
    <property type="evidence" value="ECO:0007669"/>
    <property type="project" value="TreeGrafter"/>
</dbReference>
<keyword evidence="10" id="KW-1185">Reference proteome</keyword>
<dbReference type="PROSITE" id="PS00028">
    <property type="entry name" value="ZINC_FINGER_C2H2_1"/>
    <property type="match status" value="2"/>
</dbReference>
<dbReference type="Gene3D" id="1.10.1410.10">
    <property type="match status" value="1"/>
</dbReference>
<evidence type="ECO:0000256" key="7">
    <source>
        <dbReference type="SAM" id="MobiDB-lite"/>
    </source>
</evidence>
<dbReference type="SUPFAM" id="SSF81631">
    <property type="entry name" value="PAP/OAS1 substrate-binding domain"/>
    <property type="match status" value="1"/>
</dbReference>
<dbReference type="InterPro" id="IPR013087">
    <property type="entry name" value="Znf_C2H2_type"/>
</dbReference>
<accession>A0A195E4S2</accession>
<evidence type="ECO:0000256" key="5">
    <source>
        <dbReference type="ARBA" id="ARBA00022842"/>
    </source>
</evidence>
<keyword evidence="6" id="KW-0862">Zinc</keyword>
<name>A0A195E4S2_9HYME</name>
<dbReference type="SUPFAM" id="SSF81301">
    <property type="entry name" value="Nucleotidyltransferase"/>
    <property type="match status" value="1"/>
</dbReference>
<evidence type="ECO:0000256" key="6">
    <source>
        <dbReference type="PROSITE-ProRule" id="PRU00042"/>
    </source>
</evidence>
<dbReference type="SMART" id="SM00355">
    <property type="entry name" value="ZnF_C2H2"/>
    <property type="match status" value="8"/>
</dbReference>
<comment type="cofactor">
    <cofactor evidence="2">
        <name>Mg(2+)</name>
        <dbReference type="ChEBI" id="CHEBI:18420"/>
    </cofactor>
</comment>
<comment type="cofactor">
    <cofactor evidence="1">
        <name>Mn(2+)</name>
        <dbReference type="ChEBI" id="CHEBI:29035"/>
    </cofactor>
</comment>
<dbReference type="CDD" id="cd05402">
    <property type="entry name" value="NT_PAP_TUTase"/>
    <property type="match status" value="1"/>
</dbReference>
<feature type="region of interest" description="Disordered" evidence="7">
    <location>
        <begin position="80"/>
        <end position="102"/>
    </location>
</feature>
<dbReference type="InterPro" id="IPR002058">
    <property type="entry name" value="PAP_assoc"/>
</dbReference>
<dbReference type="PANTHER" id="PTHR12271:SF66">
    <property type="entry name" value="TERMINAL URIDYLYLTRANSFERASE TAILOR"/>
    <property type="match status" value="1"/>
</dbReference>
<protein>
    <submittedName>
        <fullName evidence="9">Poly(A) RNA polymerase protein cid1</fullName>
    </submittedName>
</protein>
<dbReference type="InterPro" id="IPR003604">
    <property type="entry name" value="Matrin/U1-like-C_Znf_C2H2"/>
</dbReference>
<dbReference type="SMART" id="SM00451">
    <property type="entry name" value="ZnF_U1"/>
    <property type="match status" value="3"/>
</dbReference>
<sequence>MKYRHLLEQHITYYNGQLYCYQCKITLQNLKEGKLHYEDAHLSVNSQISDFLNKMKLSKKNCMELVQQEENHCKYVNSKSTLKHSSNEQQKSNDNTNNEQSNACVNVDNSVEHKNESNAIIQSISENMLMKDTSNSSMQAVNETITNVPYALMEEEKTYKHFLMQRTIYTVHTYNGRWYCDLCEFTLRSLIAMTCHLQAVHPDSSTKISDFFDKSIKLSNTNCRELLDHEIAMQDVMHDYFCIPCKCSFPSVSHFYEHSVGKKHKLMTQCNKKHEDANVVLEKPTAKLNLNNNTINNQIISVVQNKSDLIRNLPSSFKAEEKSTILLKSYNKDSTSESLQSESLCLKTYIYTNFCYLCDMFINETVIKGHIICKSHKSAVSLFREIQISNQQTLCIIKLERERNTLRSLQLNNKKFDGTIWPEYAEIVAKYTCDQCNEMVEKDDIINHEITIHKSDMMFSMKFIYNWSHESRNLNAIIYYPLFKCSFCNEIIHGIASLQAHFFKYKHKENIKSLIDIKRREYDSCKNIEIYLEPIEFLCLISFENNGGTIQVQEQPVIYIKNHYTTLRKNAKEMQKTFIYVCFNCNYTADKINNAINHLFKNLQHLKHFENILLTYMSIQNVSTSKELIVNENEHKVKSPISKDVSIDNKSLTERNVDKIQVNTEQYGNRNLIAEMNSNNTDNRMSQNEENNSGFFISVDVFMEINTLIKKDYKSNQLSTKLNKSTVDRYNRVYRKDFLDFEEIMFVCNYRKLERIKSNLQFFFPSSDKIFCLICENLQLCNVQAIYEHINSENHIIKFNMLHENAEHLELLKQLVKIQPAYTKCYACDIYTFQNRKPNIDFKNHIRMSSHKINCNRLRNQIEFILKEFQNLWYSIQYFACVNCKKNFKIKINFMEHLQNKHGKVMRDKTNSMFDFCLTCATLWYKRSDIEDIHINYKQHCQLQMHRYLKKSNDFAITPLPQTLQKLLRNVNKISDDLFQLSEKVLNDPKATQLTDALKHIFGTCQPPAEVFMFGSRVTGLALTNSDIDIYLNFVDECIEPQSIKRRSKQIQDCLRTDHKNWDIELTLDRSRTPIIKVKHRLTGLQCDISFTKGLSVENSKLIRSFNTAYPPCQKLTLFLKKWLSLASLSGPDGMTNYALTWLVIFYLQVKLKIPSIADLIKSHNQSKIISGWETGVSDAILINVPEQPIHELLLGFFEYYGGFDYMRLVICPLLGETCQKKAFTEVPILPNSMALYMVRLRGDKREYFRIDSPMCVQDPYDLSHNLTKAVSILTLKRFKHYCNESLSVLRSVIAES</sequence>
<dbReference type="Gene3D" id="3.30.460.10">
    <property type="entry name" value="Beta Polymerase, domain 2"/>
    <property type="match status" value="1"/>
</dbReference>
<keyword evidence="6" id="KW-0863">Zinc-finger</keyword>
<dbReference type="GO" id="GO:0031123">
    <property type="term" value="P:RNA 3'-end processing"/>
    <property type="evidence" value="ECO:0007669"/>
    <property type="project" value="TreeGrafter"/>
</dbReference>
<dbReference type="EMBL" id="KQ979609">
    <property type="protein sequence ID" value="KYN20185.1"/>
    <property type="molecule type" value="Genomic_DNA"/>
</dbReference>
<dbReference type="GO" id="GO:0008270">
    <property type="term" value="F:zinc ion binding"/>
    <property type="evidence" value="ECO:0007669"/>
    <property type="project" value="UniProtKB-KW"/>
</dbReference>
<dbReference type="PROSITE" id="PS50157">
    <property type="entry name" value="ZINC_FINGER_C2H2_2"/>
    <property type="match status" value="1"/>
</dbReference>
<evidence type="ECO:0000256" key="3">
    <source>
        <dbReference type="ARBA" id="ARBA00022679"/>
    </source>
</evidence>
<evidence type="ECO:0000313" key="10">
    <source>
        <dbReference type="Proteomes" id="UP000078492"/>
    </source>
</evidence>
<evidence type="ECO:0000256" key="2">
    <source>
        <dbReference type="ARBA" id="ARBA00001946"/>
    </source>
</evidence>
<dbReference type="InterPro" id="IPR054708">
    <property type="entry name" value="MTPAP-like_central"/>
</dbReference>
<evidence type="ECO:0000256" key="4">
    <source>
        <dbReference type="ARBA" id="ARBA00022723"/>
    </source>
</evidence>
<evidence type="ECO:0000256" key="1">
    <source>
        <dbReference type="ARBA" id="ARBA00001936"/>
    </source>
</evidence>
<reference evidence="9 10" key="1">
    <citation type="submission" date="2015-09" db="EMBL/GenBank/DDBJ databases">
        <title>Trachymyrmex cornetzi WGS genome.</title>
        <authorList>
            <person name="Nygaard S."/>
            <person name="Hu H."/>
            <person name="Boomsma J."/>
            <person name="Zhang G."/>
        </authorList>
    </citation>
    <scope>NUCLEOTIDE SEQUENCE [LARGE SCALE GENOMIC DNA]</scope>
    <source>
        <strain evidence="9">Tcor2-1</strain>
        <tissue evidence="9">Whole body</tissue>
    </source>
</reference>
<keyword evidence="4" id="KW-0479">Metal-binding</keyword>
<proteinExistence type="predicted"/>
<dbReference type="GO" id="GO:0003676">
    <property type="term" value="F:nucleic acid binding"/>
    <property type="evidence" value="ECO:0007669"/>
    <property type="project" value="InterPro"/>
</dbReference>
<dbReference type="Pfam" id="PF22600">
    <property type="entry name" value="MTPAP-like_central"/>
    <property type="match status" value="1"/>
</dbReference>
<dbReference type="STRING" id="471704.A0A195E4S2"/>
<dbReference type="Pfam" id="PF03828">
    <property type="entry name" value="PAP_assoc"/>
    <property type="match status" value="1"/>
</dbReference>
<organism evidence="9 10">
    <name type="scientific">Trachymyrmex cornetzi</name>
    <dbReference type="NCBI Taxonomy" id="471704"/>
    <lineage>
        <taxon>Eukaryota</taxon>
        <taxon>Metazoa</taxon>
        <taxon>Ecdysozoa</taxon>
        <taxon>Arthropoda</taxon>
        <taxon>Hexapoda</taxon>
        <taxon>Insecta</taxon>
        <taxon>Pterygota</taxon>
        <taxon>Neoptera</taxon>
        <taxon>Endopterygota</taxon>
        <taxon>Hymenoptera</taxon>
        <taxon>Apocrita</taxon>
        <taxon>Aculeata</taxon>
        <taxon>Formicoidea</taxon>
        <taxon>Formicidae</taxon>
        <taxon>Myrmicinae</taxon>
        <taxon>Trachymyrmex</taxon>
    </lineage>
</organism>
<gene>
    <name evidence="9" type="ORF">ALC57_07475</name>
</gene>
<feature type="domain" description="C2H2-type" evidence="8">
    <location>
        <begin position="879"/>
        <end position="902"/>
    </location>
</feature>
<keyword evidence="3" id="KW-0808">Transferase</keyword>
<dbReference type="Proteomes" id="UP000078492">
    <property type="component" value="Unassembled WGS sequence"/>
</dbReference>
<evidence type="ECO:0000259" key="8">
    <source>
        <dbReference type="PROSITE" id="PS50157"/>
    </source>
</evidence>